<organism evidence="1 2">
    <name type="scientific">Snuella lapsa</name>
    <dbReference type="NCBI Taxonomy" id="870481"/>
    <lineage>
        <taxon>Bacteria</taxon>
        <taxon>Pseudomonadati</taxon>
        <taxon>Bacteroidota</taxon>
        <taxon>Flavobacteriia</taxon>
        <taxon>Flavobacteriales</taxon>
        <taxon>Flavobacteriaceae</taxon>
        <taxon>Snuella</taxon>
    </lineage>
</organism>
<protein>
    <submittedName>
        <fullName evidence="1">Uncharacterized protein</fullName>
    </submittedName>
</protein>
<proteinExistence type="predicted"/>
<sequence>MLTHNFKPLSKRMSKWILLFTDLRFKRLNTCNKHEGIRFDLINKDVKCICFIFKVLNTAKKAATIE</sequence>
<gene>
    <name evidence="1" type="ORF">GCM10022395_05750</name>
</gene>
<keyword evidence="2" id="KW-1185">Reference proteome</keyword>
<evidence type="ECO:0000313" key="1">
    <source>
        <dbReference type="EMBL" id="GAA3557289.1"/>
    </source>
</evidence>
<comment type="caution">
    <text evidence="1">The sequence shown here is derived from an EMBL/GenBank/DDBJ whole genome shotgun (WGS) entry which is preliminary data.</text>
</comment>
<name>A0ABP6X181_9FLAO</name>
<reference evidence="2" key="1">
    <citation type="journal article" date="2019" name="Int. J. Syst. Evol. Microbiol.">
        <title>The Global Catalogue of Microorganisms (GCM) 10K type strain sequencing project: providing services to taxonomists for standard genome sequencing and annotation.</title>
        <authorList>
            <consortium name="The Broad Institute Genomics Platform"/>
            <consortium name="The Broad Institute Genome Sequencing Center for Infectious Disease"/>
            <person name="Wu L."/>
            <person name="Ma J."/>
        </authorList>
    </citation>
    <scope>NUCLEOTIDE SEQUENCE [LARGE SCALE GENOMIC DNA]</scope>
    <source>
        <strain evidence="2">JCM 17111</strain>
    </source>
</reference>
<evidence type="ECO:0000313" key="2">
    <source>
        <dbReference type="Proteomes" id="UP001500954"/>
    </source>
</evidence>
<dbReference type="Proteomes" id="UP001500954">
    <property type="component" value="Unassembled WGS sequence"/>
</dbReference>
<dbReference type="EMBL" id="BAABCY010000016">
    <property type="protein sequence ID" value="GAA3557289.1"/>
    <property type="molecule type" value="Genomic_DNA"/>
</dbReference>
<accession>A0ABP6X181</accession>